<reference evidence="3" key="1">
    <citation type="submission" date="2025-08" db="UniProtKB">
        <authorList>
            <consortium name="RefSeq"/>
        </authorList>
    </citation>
    <scope>IDENTIFICATION</scope>
</reference>
<feature type="compositionally biased region" description="Low complexity" evidence="1">
    <location>
        <begin position="154"/>
        <end position="166"/>
    </location>
</feature>
<dbReference type="RefSeq" id="XP_028967089.1">
    <property type="nucleotide sequence ID" value="XM_029111256.1"/>
</dbReference>
<organism evidence="2 3">
    <name type="scientific">Galendromus occidentalis</name>
    <name type="common">western predatory mite</name>
    <dbReference type="NCBI Taxonomy" id="34638"/>
    <lineage>
        <taxon>Eukaryota</taxon>
        <taxon>Metazoa</taxon>
        <taxon>Ecdysozoa</taxon>
        <taxon>Arthropoda</taxon>
        <taxon>Chelicerata</taxon>
        <taxon>Arachnida</taxon>
        <taxon>Acari</taxon>
        <taxon>Parasitiformes</taxon>
        <taxon>Mesostigmata</taxon>
        <taxon>Gamasina</taxon>
        <taxon>Phytoseioidea</taxon>
        <taxon>Phytoseiidae</taxon>
        <taxon>Typhlodrominae</taxon>
        <taxon>Galendromus</taxon>
    </lineage>
</organism>
<feature type="compositionally biased region" description="Basic and acidic residues" evidence="1">
    <location>
        <begin position="1"/>
        <end position="10"/>
    </location>
</feature>
<evidence type="ECO:0000256" key="1">
    <source>
        <dbReference type="SAM" id="MobiDB-lite"/>
    </source>
</evidence>
<name>A0AAJ7SEL9_9ACAR</name>
<keyword evidence="2" id="KW-1185">Reference proteome</keyword>
<evidence type="ECO:0000313" key="2">
    <source>
        <dbReference type="Proteomes" id="UP000694867"/>
    </source>
</evidence>
<dbReference type="PRINTS" id="PR01217">
    <property type="entry name" value="PRICHEXTENSN"/>
</dbReference>
<dbReference type="GeneID" id="108864162"/>
<feature type="compositionally biased region" description="Pro residues" evidence="1">
    <location>
        <begin position="179"/>
        <end position="197"/>
    </location>
</feature>
<feature type="region of interest" description="Disordered" evidence="1">
    <location>
        <begin position="126"/>
        <end position="207"/>
    </location>
</feature>
<dbReference type="Proteomes" id="UP000694867">
    <property type="component" value="Unplaced"/>
</dbReference>
<dbReference type="KEGG" id="goe:108864162"/>
<sequence length="332" mass="37466">MRSLRQDKTNSPKTPGRKRGSTGKFFSPKEDSATAFKPNSHSMITNLKNTNKESNNKTSPNFNKRIAFLQDNPFQGSPQAFFFFTNVGPNHIEYRGVFSPSAVPLNFKDSPDALFQLIPQLPKLFNFDNRGIPPPQEPPKPRQPLPPRLPLPTPQIIEDPVPLAPIELPPAAPLSHSPPRLPLNPPPPPPPPPPVPADVPQRPSLIQPEPPRQVYPLALPPPPNLQLADRPINQPFPKYDFVRGSFDGYPKIFRFNDERISILDFDKQKKAGQVIRRKGDDLDPERVPRNSFLIFHGGQFPSKEDSLSRNRLDTGVKNNRFRNFVDFGNFLE</sequence>
<feature type="compositionally biased region" description="Pro residues" evidence="1">
    <location>
        <begin position="132"/>
        <end position="153"/>
    </location>
</feature>
<evidence type="ECO:0000313" key="3">
    <source>
        <dbReference type="RefSeq" id="XP_028967089.1"/>
    </source>
</evidence>
<feature type="region of interest" description="Disordered" evidence="1">
    <location>
        <begin position="1"/>
        <end position="37"/>
    </location>
</feature>
<protein>
    <submittedName>
        <fullName evidence="3">Leucine-rich repeat extensin-like protein 3</fullName>
    </submittedName>
</protein>
<proteinExistence type="predicted"/>
<accession>A0AAJ7SEL9</accession>
<dbReference type="AlphaFoldDB" id="A0AAJ7SEL9"/>
<gene>
    <name evidence="3" type="primary">LOC108864162</name>
</gene>